<dbReference type="Pfam" id="PF01810">
    <property type="entry name" value="LysE"/>
    <property type="match status" value="1"/>
</dbReference>
<keyword evidence="2" id="KW-1003">Cell membrane</keyword>
<evidence type="ECO:0000256" key="4">
    <source>
        <dbReference type="ARBA" id="ARBA00022989"/>
    </source>
</evidence>
<keyword evidence="3 6" id="KW-0812">Transmembrane</keyword>
<name>A0A521DYN9_9FLAO</name>
<evidence type="ECO:0000256" key="3">
    <source>
        <dbReference type="ARBA" id="ARBA00022692"/>
    </source>
</evidence>
<gene>
    <name evidence="7" type="ORF">SAMN06265171_106243</name>
</gene>
<evidence type="ECO:0000256" key="6">
    <source>
        <dbReference type="SAM" id="Phobius"/>
    </source>
</evidence>
<evidence type="ECO:0000256" key="1">
    <source>
        <dbReference type="ARBA" id="ARBA00004651"/>
    </source>
</evidence>
<sequence length="211" mass="23389">MIPFHELIFFILAALILVISPGPNMIYLISKSITQGKKSGFISLAGVVCGFLFHIVMVSFGLTAVLLAVPLAYTVLKAVGTVYLLYLAYQAIKPKSKNIFDVDKNAAHDSPKKLFTIGFLTNVLNPKVAVFYLSFFPQFIKPEYGSVFTQSLELGVIQTLISFSINFIIVLTAARVAVFFSNNPVWIKVQKWFMASVLTYLAIKMAFSKAK</sequence>
<feature type="transmembrane region" description="Helical" evidence="6">
    <location>
        <begin position="114"/>
        <end position="135"/>
    </location>
</feature>
<evidence type="ECO:0000256" key="2">
    <source>
        <dbReference type="ARBA" id="ARBA00022475"/>
    </source>
</evidence>
<dbReference type="PIRSF" id="PIRSF006324">
    <property type="entry name" value="LeuE"/>
    <property type="match status" value="1"/>
</dbReference>
<dbReference type="AlphaFoldDB" id="A0A521DYN9"/>
<proteinExistence type="predicted"/>
<feature type="transmembrane region" description="Helical" evidence="6">
    <location>
        <begin position="155"/>
        <end position="180"/>
    </location>
</feature>
<dbReference type="GO" id="GO:0015171">
    <property type="term" value="F:amino acid transmembrane transporter activity"/>
    <property type="evidence" value="ECO:0007669"/>
    <property type="project" value="TreeGrafter"/>
</dbReference>
<feature type="transmembrane region" description="Helical" evidence="6">
    <location>
        <begin position="6"/>
        <end position="29"/>
    </location>
</feature>
<accession>A0A521DYN9</accession>
<dbReference type="PANTHER" id="PTHR30086:SF20">
    <property type="entry name" value="ARGININE EXPORTER PROTEIN ARGO-RELATED"/>
    <property type="match status" value="1"/>
</dbReference>
<evidence type="ECO:0000313" key="7">
    <source>
        <dbReference type="EMBL" id="SMO76806.1"/>
    </source>
</evidence>
<dbReference type="PANTHER" id="PTHR30086">
    <property type="entry name" value="ARGININE EXPORTER PROTEIN ARGO"/>
    <property type="match status" value="1"/>
</dbReference>
<dbReference type="RefSeq" id="WP_142718692.1">
    <property type="nucleotide sequence ID" value="NZ_FXTC01000006.1"/>
</dbReference>
<keyword evidence="4 6" id="KW-1133">Transmembrane helix</keyword>
<protein>
    <submittedName>
        <fullName evidence="7">Threonine/homoserine/homoserine lactone efflux protein</fullName>
    </submittedName>
</protein>
<reference evidence="7 8" key="1">
    <citation type="submission" date="2017-05" db="EMBL/GenBank/DDBJ databases">
        <authorList>
            <person name="Varghese N."/>
            <person name="Submissions S."/>
        </authorList>
    </citation>
    <scope>NUCLEOTIDE SEQUENCE [LARGE SCALE GENOMIC DNA]</scope>
    <source>
        <strain evidence="7 8">DSM 29371</strain>
    </source>
</reference>
<organism evidence="7 8">
    <name type="scientific">Chryseobacterium rhizoplanae</name>
    <dbReference type="NCBI Taxonomy" id="1609531"/>
    <lineage>
        <taxon>Bacteria</taxon>
        <taxon>Pseudomonadati</taxon>
        <taxon>Bacteroidota</taxon>
        <taxon>Flavobacteriia</taxon>
        <taxon>Flavobacteriales</taxon>
        <taxon>Weeksellaceae</taxon>
        <taxon>Chryseobacterium group</taxon>
        <taxon>Chryseobacterium</taxon>
    </lineage>
</organism>
<feature type="transmembrane region" description="Helical" evidence="6">
    <location>
        <begin position="71"/>
        <end position="89"/>
    </location>
</feature>
<comment type="subcellular location">
    <subcellularLocation>
        <location evidence="1">Cell membrane</location>
        <topology evidence="1">Multi-pass membrane protein</topology>
    </subcellularLocation>
</comment>
<dbReference type="Proteomes" id="UP000316916">
    <property type="component" value="Unassembled WGS sequence"/>
</dbReference>
<dbReference type="EMBL" id="FXTC01000006">
    <property type="protein sequence ID" value="SMO76806.1"/>
    <property type="molecule type" value="Genomic_DNA"/>
</dbReference>
<dbReference type="InterPro" id="IPR001123">
    <property type="entry name" value="LeuE-type"/>
</dbReference>
<feature type="transmembrane region" description="Helical" evidence="6">
    <location>
        <begin position="41"/>
        <end position="65"/>
    </location>
</feature>
<evidence type="ECO:0000256" key="5">
    <source>
        <dbReference type="ARBA" id="ARBA00023136"/>
    </source>
</evidence>
<evidence type="ECO:0000313" key="8">
    <source>
        <dbReference type="Proteomes" id="UP000316916"/>
    </source>
</evidence>
<keyword evidence="5 6" id="KW-0472">Membrane</keyword>
<dbReference type="GO" id="GO:0005886">
    <property type="term" value="C:plasma membrane"/>
    <property type="evidence" value="ECO:0007669"/>
    <property type="project" value="UniProtKB-SubCell"/>
</dbReference>
<keyword evidence="8" id="KW-1185">Reference proteome</keyword>